<sequence length="85" mass="9312">MTTVQCPDGVTFTFSTCSLSSNGTNQTRGQIPQILYYRSEYDGDLQSQLLNKANEEDKNCSRALSVVSAVVRAAKDLLHRALAVD</sequence>
<evidence type="ECO:0000313" key="3">
    <source>
        <dbReference type="Proteomes" id="UP000018936"/>
    </source>
</evidence>
<comment type="caution">
    <text evidence="2">The sequence shown here is derived from an EMBL/GenBank/DDBJ whole genome shotgun (WGS) entry which is preliminary data.</text>
</comment>
<dbReference type="AlphaFoldDB" id="V8N2J0"/>
<dbReference type="EMBL" id="AZIM01021156">
    <property type="protein sequence ID" value="ETE56464.1"/>
    <property type="molecule type" value="Genomic_DNA"/>
</dbReference>
<accession>V8N2J0</accession>
<dbReference type="GO" id="GO:0008582">
    <property type="term" value="P:regulation of synaptic assembly at neuromuscular junction"/>
    <property type="evidence" value="ECO:0007669"/>
    <property type="project" value="TreeGrafter"/>
</dbReference>
<protein>
    <recommendedName>
        <fullName evidence="1">PHR domain-containing protein</fullName>
    </recommendedName>
</protein>
<evidence type="ECO:0000259" key="1">
    <source>
        <dbReference type="Pfam" id="PF08005"/>
    </source>
</evidence>
<dbReference type="GO" id="GO:0061630">
    <property type="term" value="F:ubiquitin protein ligase activity"/>
    <property type="evidence" value="ECO:0007669"/>
    <property type="project" value="TreeGrafter"/>
</dbReference>
<reference evidence="2 3" key="1">
    <citation type="journal article" date="2013" name="Proc. Natl. Acad. Sci. U.S.A.">
        <title>The king cobra genome reveals dynamic gene evolution and adaptation in the snake venom system.</title>
        <authorList>
            <person name="Vonk F.J."/>
            <person name="Casewell N.R."/>
            <person name="Henkel C.V."/>
            <person name="Heimberg A.M."/>
            <person name="Jansen H.J."/>
            <person name="McCleary R.J."/>
            <person name="Kerkkamp H.M."/>
            <person name="Vos R.A."/>
            <person name="Guerreiro I."/>
            <person name="Calvete J.J."/>
            <person name="Wuster W."/>
            <person name="Woods A.E."/>
            <person name="Logan J.M."/>
            <person name="Harrison R.A."/>
            <person name="Castoe T.A."/>
            <person name="de Koning A.P."/>
            <person name="Pollock D.D."/>
            <person name="Yandell M."/>
            <person name="Calderon D."/>
            <person name="Renjifo C."/>
            <person name="Currier R.B."/>
            <person name="Salgado D."/>
            <person name="Pla D."/>
            <person name="Sanz L."/>
            <person name="Hyder A.S."/>
            <person name="Ribeiro J.M."/>
            <person name="Arntzen J.W."/>
            <person name="van den Thillart G.E."/>
            <person name="Boetzer M."/>
            <person name="Pirovano W."/>
            <person name="Dirks R.P."/>
            <person name="Spaink H.P."/>
            <person name="Duboule D."/>
            <person name="McGlinn E."/>
            <person name="Kini R.M."/>
            <person name="Richardson M.K."/>
        </authorList>
    </citation>
    <scope>NUCLEOTIDE SEQUENCE</scope>
    <source>
        <tissue evidence="2">Blood</tissue>
    </source>
</reference>
<dbReference type="InterPro" id="IPR038648">
    <property type="entry name" value="PHR_sf"/>
</dbReference>
<gene>
    <name evidence="2" type="ORF">L345_17825</name>
</gene>
<dbReference type="PANTHER" id="PTHR45943">
    <property type="entry name" value="E3 UBIQUITIN-PROTEIN LIGASE MYCBP2"/>
    <property type="match status" value="1"/>
</dbReference>
<dbReference type="Pfam" id="PF08005">
    <property type="entry name" value="PHR"/>
    <property type="match status" value="1"/>
</dbReference>
<organism evidence="2 3">
    <name type="scientific">Ophiophagus hannah</name>
    <name type="common">King cobra</name>
    <name type="synonym">Naja hannah</name>
    <dbReference type="NCBI Taxonomy" id="8665"/>
    <lineage>
        <taxon>Eukaryota</taxon>
        <taxon>Metazoa</taxon>
        <taxon>Chordata</taxon>
        <taxon>Craniata</taxon>
        <taxon>Vertebrata</taxon>
        <taxon>Euteleostomi</taxon>
        <taxon>Lepidosauria</taxon>
        <taxon>Squamata</taxon>
        <taxon>Bifurcata</taxon>
        <taxon>Unidentata</taxon>
        <taxon>Episquamata</taxon>
        <taxon>Toxicofera</taxon>
        <taxon>Serpentes</taxon>
        <taxon>Colubroidea</taxon>
        <taxon>Elapidae</taxon>
        <taxon>Elapinae</taxon>
        <taxon>Ophiophagus</taxon>
    </lineage>
</organism>
<keyword evidence="3" id="KW-1185">Reference proteome</keyword>
<dbReference type="GO" id="GO:0007411">
    <property type="term" value="P:axon guidance"/>
    <property type="evidence" value="ECO:0007669"/>
    <property type="project" value="TreeGrafter"/>
</dbReference>
<dbReference type="GO" id="GO:0005886">
    <property type="term" value="C:plasma membrane"/>
    <property type="evidence" value="ECO:0007669"/>
    <property type="project" value="TreeGrafter"/>
</dbReference>
<dbReference type="OrthoDB" id="6050183at2759"/>
<evidence type="ECO:0000313" key="2">
    <source>
        <dbReference type="EMBL" id="ETE56464.1"/>
    </source>
</evidence>
<dbReference type="Gene3D" id="2.60.120.820">
    <property type="entry name" value="PHR domain"/>
    <property type="match status" value="1"/>
</dbReference>
<feature type="non-terminal residue" evidence="2">
    <location>
        <position position="1"/>
    </location>
</feature>
<dbReference type="InterPro" id="IPR012983">
    <property type="entry name" value="PHR"/>
</dbReference>
<dbReference type="GO" id="GO:0005634">
    <property type="term" value="C:nucleus"/>
    <property type="evidence" value="ECO:0007669"/>
    <property type="project" value="TreeGrafter"/>
</dbReference>
<feature type="non-terminal residue" evidence="2">
    <location>
        <position position="85"/>
    </location>
</feature>
<dbReference type="PANTHER" id="PTHR45943:SF1">
    <property type="entry name" value="E3 UBIQUITIN-PROTEIN LIGASE MYCBP2"/>
    <property type="match status" value="1"/>
</dbReference>
<dbReference type="Proteomes" id="UP000018936">
    <property type="component" value="Unassembled WGS sequence"/>
</dbReference>
<proteinExistence type="predicted"/>
<feature type="domain" description="PHR" evidence="1">
    <location>
        <begin position="2"/>
        <end position="37"/>
    </location>
</feature>
<name>V8N2J0_OPHHA</name>